<dbReference type="EMBL" id="AP011783">
    <property type="protein sequence ID" value="BAL57769.1"/>
    <property type="molecule type" value="Genomic_DNA"/>
</dbReference>
<comment type="subunit">
    <text evidence="3 7">Homodimer.</text>
</comment>
<dbReference type="PIRSF" id="PIRSF003107">
    <property type="entry name" value="PhoU"/>
    <property type="match status" value="1"/>
</dbReference>
<gene>
    <name evidence="9" type="ORF">HGMM_F52D02C48</name>
</gene>
<feature type="domain" description="PhoU" evidence="8">
    <location>
        <begin position="121"/>
        <end position="214"/>
    </location>
</feature>
<dbReference type="Pfam" id="PF01895">
    <property type="entry name" value="PhoU"/>
    <property type="match status" value="2"/>
</dbReference>
<dbReference type="NCBIfam" id="TIGR02135">
    <property type="entry name" value="phoU_full"/>
    <property type="match status" value="1"/>
</dbReference>
<evidence type="ECO:0000256" key="1">
    <source>
        <dbReference type="ARBA" id="ARBA00004496"/>
    </source>
</evidence>
<evidence type="ECO:0000313" key="9">
    <source>
        <dbReference type="EMBL" id="BAL57769.1"/>
    </source>
</evidence>
<comment type="subcellular location">
    <subcellularLocation>
        <location evidence="1 7">Cytoplasm</location>
    </subcellularLocation>
</comment>
<comment type="function">
    <text evidence="7">Plays a role in the regulation of phosphate uptake.</text>
</comment>
<evidence type="ECO:0000256" key="5">
    <source>
        <dbReference type="ARBA" id="ARBA00022490"/>
    </source>
</evidence>
<evidence type="ECO:0000256" key="3">
    <source>
        <dbReference type="ARBA" id="ARBA00011738"/>
    </source>
</evidence>
<evidence type="ECO:0000256" key="4">
    <source>
        <dbReference type="ARBA" id="ARBA00022448"/>
    </source>
</evidence>
<dbReference type="FunFam" id="1.20.58.220:FF:000004">
    <property type="entry name" value="Phosphate-specific transport system accessory protein PhoU"/>
    <property type="match status" value="1"/>
</dbReference>
<keyword evidence="5 7" id="KW-0963">Cytoplasm</keyword>
<comment type="similarity">
    <text evidence="2 7">Belongs to the PhoU family.</text>
</comment>
<name>H5SNN3_9BACT</name>
<dbReference type="SUPFAM" id="SSF109755">
    <property type="entry name" value="PhoU-like"/>
    <property type="match status" value="1"/>
</dbReference>
<dbReference type="PANTHER" id="PTHR42930:SF3">
    <property type="entry name" value="PHOSPHATE-SPECIFIC TRANSPORT SYSTEM ACCESSORY PROTEIN PHOU"/>
    <property type="match status" value="1"/>
</dbReference>
<evidence type="ECO:0000259" key="8">
    <source>
        <dbReference type="Pfam" id="PF01895"/>
    </source>
</evidence>
<dbReference type="GO" id="GO:0045936">
    <property type="term" value="P:negative regulation of phosphate metabolic process"/>
    <property type="evidence" value="ECO:0007669"/>
    <property type="project" value="InterPro"/>
</dbReference>
<protein>
    <recommendedName>
        <fullName evidence="7">Phosphate-specific transport system accessory protein PhoU</fullName>
    </recommendedName>
</protein>
<dbReference type="GO" id="GO:0030643">
    <property type="term" value="P:intracellular phosphate ion homeostasis"/>
    <property type="evidence" value="ECO:0007669"/>
    <property type="project" value="InterPro"/>
</dbReference>
<dbReference type="InterPro" id="IPR038078">
    <property type="entry name" value="PhoU-like_sf"/>
</dbReference>
<keyword evidence="4 7" id="KW-0813">Transport</keyword>
<dbReference type="InterPro" id="IPR028366">
    <property type="entry name" value="PhoU"/>
</dbReference>
<feature type="domain" description="PhoU" evidence="8">
    <location>
        <begin position="17"/>
        <end position="103"/>
    </location>
</feature>
<sequence length="234" mass="26744">MVREGYKQQLERLTLSVREMGAKVIEGIDLGLKALREHDRALAESLDAWDDQVDELNLAIEKECMDLLALQQPVAIDLRVITSVFKIITDLERAADLAVNVGQYGMDVGVFVLLPKEELTALGEFAREMLRDAVDAFVTKDTARAQEIIQRDDTMDERCWHLRRKVLAKLLELAREAHSPHEAKEFVDDVIPVLWSIRDLERVGDHAVNISERTLYMVTGHKERKKHGRPPQKE</sequence>
<keyword evidence="6 7" id="KW-0592">Phosphate transport</keyword>
<dbReference type="AlphaFoldDB" id="H5SNN3"/>
<dbReference type="Gene3D" id="1.20.58.220">
    <property type="entry name" value="Phosphate transport system protein phou homolog 2, domain 2"/>
    <property type="match status" value="1"/>
</dbReference>
<dbReference type="GO" id="GO:0006817">
    <property type="term" value="P:phosphate ion transport"/>
    <property type="evidence" value="ECO:0007669"/>
    <property type="project" value="UniProtKB-KW"/>
</dbReference>
<dbReference type="GO" id="GO:0005737">
    <property type="term" value="C:cytoplasm"/>
    <property type="evidence" value="ECO:0007669"/>
    <property type="project" value="UniProtKB-SubCell"/>
</dbReference>
<evidence type="ECO:0000256" key="7">
    <source>
        <dbReference type="PIRNR" id="PIRNR003107"/>
    </source>
</evidence>
<evidence type="ECO:0000256" key="2">
    <source>
        <dbReference type="ARBA" id="ARBA00008107"/>
    </source>
</evidence>
<organism evidence="9">
    <name type="scientific">uncultured Acetothermia bacterium</name>
    <dbReference type="NCBI Taxonomy" id="236499"/>
    <lineage>
        <taxon>Bacteria</taxon>
        <taxon>Candidatus Bipolaricaulota</taxon>
        <taxon>environmental samples</taxon>
    </lineage>
</organism>
<reference evidence="9" key="1">
    <citation type="journal article" date="2005" name="Environ. Microbiol.">
        <title>Genetic and functional properties of uncultivated thermophilic crenarchaeotes from a subsurface gold mine as revealed by analysis of genome fragments.</title>
        <authorList>
            <person name="Nunoura T."/>
            <person name="Hirayama H."/>
            <person name="Takami H."/>
            <person name="Oida H."/>
            <person name="Nishi S."/>
            <person name="Shimamura S."/>
            <person name="Suzuki Y."/>
            <person name="Inagaki F."/>
            <person name="Takai K."/>
            <person name="Nealson K.H."/>
            <person name="Horikoshi K."/>
        </authorList>
    </citation>
    <scope>NUCLEOTIDE SEQUENCE</scope>
</reference>
<reference evidence="9" key="2">
    <citation type="journal article" date="2012" name="PLoS ONE">
        <title>A Deeply Branching Thermophilic Bacterium with an Ancient Acetyl-CoA Pathway Dominates a Subsurface Ecosystem.</title>
        <authorList>
            <person name="Takami H."/>
            <person name="Noguchi H."/>
            <person name="Takaki Y."/>
            <person name="Uchiyama I."/>
            <person name="Toyoda A."/>
            <person name="Nishi S."/>
            <person name="Chee G.-J."/>
            <person name="Arai W."/>
            <person name="Nunoura T."/>
            <person name="Itoh T."/>
            <person name="Hattori M."/>
            <person name="Takai K."/>
        </authorList>
    </citation>
    <scope>NUCLEOTIDE SEQUENCE</scope>
</reference>
<dbReference type="PANTHER" id="PTHR42930">
    <property type="entry name" value="PHOSPHATE-SPECIFIC TRANSPORT SYSTEM ACCESSORY PROTEIN PHOU"/>
    <property type="match status" value="1"/>
</dbReference>
<accession>H5SNN3</accession>
<evidence type="ECO:0000256" key="6">
    <source>
        <dbReference type="ARBA" id="ARBA00022592"/>
    </source>
</evidence>
<proteinExistence type="inferred from homology"/>
<dbReference type="InterPro" id="IPR026022">
    <property type="entry name" value="PhoU_dom"/>
</dbReference>